<feature type="binding site" evidence="12">
    <location>
        <position position="193"/>
    </location>
    <ligand>
        <name>Mn(2+)</name>
        <dbReference type="ChEBI" id="CHEBI:29035"/>
    </ligand>
</feature>
<feature type="transmembrane region" description="Helical" evidence="13">
    <location>
        <begin position="400"/>
        <end position="418"/>
    </location>
</feature>
<evidence type="ECO:0000256" key="1">
    <source>
        <dbReference type="ARBA" id="ARBA00004127"/>
    </source>
</evidence>
<dbReference type="GO" id="GO:0030244">
    <property type="term" value="P:cellulose biosynthetic process"/>
    <property type="evidence" value="ECO:0007669"/>
    <property type="project" value="InterPro"/>
</dbReference>
<feature type="transmembrane region" description="Helical" evidence="13">
    <location>
        <begin position="530"/>
        <end position="552"/>
    </location>
</feature>
<feature type="binding site" evidence="11">
    <location>
        <position position="26"/>
    </location>
    <ligand>
        <name>UDP-alpha-D-glucose</name>
        <dbReference type="ChEBI" id="CHEBI:58885"/>
    </ligand>
</feature>
<dbReference type="EMBL" id="JBBNAE010000002">
    <property type="protein sequence ID" value="KAK9146372.1"/>
    <property type="molecule type" value="Genomic_DNA"/>
</dbReference>
<comment type="function">
    <text evidence="8">Thought to be a Golgi-localized beta-glycan synthase that polymerize the backbones of noncellulosic polysaccharides (hemicelluloses) of plant cell wall.</text>
</comment>
<keyword evidence="3" id="KW-0808">Transferase</keyword>
<dbReference type="GO" id="GO:0071555">
    <property type="term" value="P:cell wall organization"/>
    <property type="evidence" value="ECO:0007669"/>
    <property type="project" value="UniProtKB-KW"/>
</dbReference>
<evidence type="ECO:0000313" key="14">
    <source>
        <dbReference type="EMBL" id="KAK9146372.1"/>
    </source>
</evidence>
<keyword evidence="15" id="KW-1185">Reference proteome</keyword>
<keyword evidence="4 13" id="KW-0812">Transmembrane</keyword>
<dbReference type="GO" id="GO:0012505">
    <property type="term" value="C:endomembrane system"/>
    <property type="evidence" value="ECO:0007669"/>
    <property type="project" value="UniProtKB-SubCell"/>
</dbReference>
<feature type="transmembrane region" description="Helical" evidence="13">
    <location>
        <begin position="438"/>
        <end position="468"/>
    </location>
</feature>
<evidence type="ECO:0000256" key="6">
    <source>
        <dbReference type="ARBA" id="ARBA00023136"/>
    </source>
</evidence>
<evidence type="ECO:0000256" key="9">
    <source>
        <dbReference type="ARBA" id="ARBA00060766"/>
    </source>
</evidence>
<evidence type="ECO:0000256" key="12">
    <source>
        <dbReference type="PIRSR" id="PIRSR605150-3"/>
    </source>
</evidence>
<dbReference type="AlphaFoldDB" id="A0AAP0K801"/>
<dbReference type="Pfam" id="PF03552">
    <property type="entry name" value="Cellulose_synt"/>
    <property type="match status" value="2"/>
</dbReference>
<dbReference type="InterPro" id="IPR005150">
    <property type="entry name" value="Cellulose_synth"/>
</dbReference>
<evidence type="ECO:0000256" key="4">
    <source>
        <dbReference type="ARBA" id="ARBA00022692"/>
    </source>
</evidence>
<evidence type="ECO:0000256" key="10">
    <source>
        <dbReference type="PIRSR" id="PIRSR605150-1"/>
    </source>
</evidence>
<feature type="active site" evidence="10">
    <location>
        <position position="26"/>
    </location>
</feature>
<gene>
    <name evidence="14" type="ORF">Sjap_006275</name>
</gene>
<dbReference type="PANTHER" id="PTHR13301">
    <property type="entry name" value="X-BOX TRANSCRIPTION FACTOR-RELATED"/>
    <property type="match status" value="1"/>
</dbReference>
<evidence type="ECO:0000256" key="5">
    <source>
        <dbReference type="ARBA" id="ARBA00022989"/>
    </source>
</evidence>
<keyword evidence="5 13" id="KW-1133">Transmembrane helix</keyword>
<dbReference type="Proteomes" id="UP001417504">
    <property type="component" value="Unassembled WGS sequence"/>
</dbReference>
<reference evidence="14 15" key="1">
    <citation type="submission" date="2024-01" db="EMBL/GenBank/DDBJ databases">
        <title>Genome assemblies of Stephania.</title>
        <authorList>
            <person name="Yang L."/>
        </authorList>
    </citation>
    <scope>NUCLEOTIDE SEQUENCE [LARGE SCALE GENOMIC DNA]</scope>
    <source>
        <strain evidence="14">QJT</strain>
        <tissue evidence="14">Leaf</tissue>
    </source>
</reference>
<evidence type="ECO:0000256" key="7">
    <source>
        <dbReference type="ARBA" id="ARBA00023316"/>
    </source>
</evidence>
<feature type="binding site" evidence="12">
    <location>
        <position position="169"/>
    </location>
    <ligand>
        <name>Mn(2+)</name>
        <dbReference type="ChEBI" id="CHEBI:29035"/>
    </ligand>
</feature>
<proteinExistence type="inferred from homology"/>
<sequence length="615" mass="70241">MVINTVLSLMACNYPPEKLTVYLSDDGWSDLTFYALLEASHFSKHWIPFCKKFSIEPRSPAAYFSSITNSVDDHLSKSKKFLSIKKLFEEMEHRINTAMKLGRISNEIKAQHKGFSEWDSGSSPRDHQTIVQILIDGRDQEAIDIEGSQLPSLIYLSREKRPEHHHNFKAGAMNSLIRVSANISNGSVILNVDCDMYSNNSESVRDALCFLMDEKEGQEIAFVQYPQCFINITKNDIYASSLRVEFPGLDGYGGPLYVGTGCFHRRETLCGKKYMKGYKFEFIEGFKRKEGSVSELEESSKFLANCVYEKGTQWGNEMGLKYGCAVEDVITGLAIQCRGWKSVFFNPTRQGFMGLPPTTLSQTLVQHKRWAEGDLQILLSKHGPLIHGFGKMKLGQQMGYHVYLLWAPSCFVFLYYLVVPPLYLLNGVSLFPKVSSPWFLPFAYVIVTVNYYSMVEFLQCGGTILAWWNEQRIWLFKRTTSYLFGFIDTIFKLVGFSKSAFDITVKVTELDVSQRYEQEIMEFGSPSPMFTILATLAMLHIFSLIWVFKWLFSSSFKGLALEALFLQVVMVSVMVLINLPVYHSMFFRKDKGRMPASVTIKATLFALLLCAMFYY</sequence>
<keyword evidence="7" id="KW-0961">Cell wall biogenesis/degradation</keyword>
<accession>A0AAP0K801</accession>
<comment type="subcellular location">
    <subcellularLocation>
        <location evidence="1">Endomembrane system</location>
        <topology evidence="1">Multi-pass membrane protein</topology>
    </subcellularLocation>
</comment>
<keyword evidence="6 13" id="KW-0472">Membrane</keyword>
<feature type="transmembrane region" description="Helical" evidence="13">
    <location>
        <begin position="594"/>
        <end position="614"/>
    </location>
</feature>
<name>A0AAP0K801_9MAGN</name>
<evidence type="ECO:0000256" key="2">
    <source>
        <dbReference type="ARBA" id="ARBA00022676"/>
    </source>
</evidence>
<evidence type="ECO:0000256" key="11">
    <source>
        <dbReference type="PIRSR" id="PIRSR605150-2"/>
    </source>
</evidence>
<evidence type="ECO:0000313" key="15">
    <source>
        <dbReference type="Proteomes" id="UP001417504"/>
    </source>
</evidence>
<dbReference type="Gene3D" id="3.90.550.10">
    <property type="entry name" value="Spore Coat Polysaccharide Biosynthesis Protein SpsA, Chain A"/>
    <property type="match status" value="1"/>
</dbReference>
<evidence type="ECO:0000256" key="3">
    <source>
        <dbReference type="ARBA" id="ARBA00022679"/>
    </source>
</evidence>
<dbReference type="SUPFAM" id="SSF53448">
    <property type="entry name" value="Nucleotide-diphospho-sugar transferases"/>
    <property type="match status" value="1"/>
</dbReference>
<dbReference type="GO" id="GO:0016020">
    <property type="term" value="C:membrane"/>
    <property type="evidence" value="ECO:0007669"/>
    <property type="project" value="InterPro"/>
</dbReference>
<evidence type="ECO:0000256" key="8">
    <source>
        <dbReference type="ARBA" id="ARBA00037405"/>
    </source>
</evidence>
<organism evidence="14 15">
    <name type="scientific">Stephania japonica</name>
    <dbReference type="NCBI Taxonomy" id="461633"/>
    <lineage>
        <taxon>Eukaryota</taxon>
        <taxon>Viridiplantae</taxon>
        <taxon>Streptophyta</taxon>
        <taxon>Embryophyta</taxon>
        <taxon>Tracheophyta</taxon>
        <taxon>Spermatophyta</taxon>
        <taxon>Magnoliopsida</taxon>
        <taxon>Ranunculales</taxon>
        <taxon>Menispermaceae</taxon>
        <taxon>Menispermoideae</taxon>
        <taxon>Cissampelideae</taxon>
        <taxon>Stephania</taxon>
    </lineage>
</organism>
<dbReference type="FunFam" id="3.90.550.10:FF:000112">
    <property type="entry name" value="Cellulose synthase-like protein E1"/>
    <property type="match status" value="1"/>
</dbReference>
<comment type="caution">
    <text evidence="14">The sequence shown here is derived from an EMBL/GenBank/DDBJ whole genome shotgun (WGS) entry which is preliminary data.</text>
</comment>
<evidence type="ECO:0008006" key="16">
    <source>
        <dbReference type="Google" id="ProtNLM"/>
    </source>
</evidence>
<dbReference type="InterPro" id="IPR029044">
    <property type="entry name" value="Nucleotide-diphossugar_trans"/>
</dbReference>
<dbReference type="GO" id="GO:0016760">
    <property type="term" value="F:cellulose synthase (UDP-forming) activity"/>
    <property type="evidence" value="ECO:0007669"/>
    <property type="project" value="InterPro"/>
</dbReference>
<feature type="transmembrane region" description="Helical" evidence="13">
    <location>
        <begin position="564"/>
        <end position="582"/>
    </location>
</feature>
<evidence type="ECO:0000256" key="13">
    <source>
        <dbReference type="SAM" id="Phobius"/>
    </source>
</evidence>
<feature type="active site" evidence="10">
    <location>
        <position position="328"/>
    </location>
</feature>
<comment type="similarity">
    <text evidence="9">Belongs to the glycosyltransferase 2 family. Plant cellulose synthase-like E subfamily.</text>
</comment>
<keyword evidence="2" id="KW-0328">Glycosyltransferase</keyword>
<protein>
    <recommendedName>
        <fullName evidence="16">Cellulose synthase-like protein E1</fullName>
    </recommendedName>
</protein>